<feature type="transmembrane region" description="Helical" evidence="1">
    <location>
        <begin position="16"/>
        <end position="34"/>
    </location>
</feature>
<evidence type="ECO:0000313" key="2">
    <source>
        <dbReference type="EMBL" id="AGS44301.1"/>
    </source>
</evidence>
<keyword evidence="1" id="KW-0812">Transmembrane</keyword>
<dbReference type="EMBL" id="KC993186">
    <property type="protein sequence ID" value="AGS44301.1"/>
    <property type="molecule type" value="Genomic_DNA"/>
</dbReference>
<geneLocation type="mitochondrion" evidence="2"/>
<keyword evidence="2" id="KW-0496">Mitochondrion</keyword>
<organism evidence="2">
    <name type="scientific">Clavispora lusitaniae</name>
    <name type="common">Candida lusitaniae</name>
    <dbReference type="NCBI Taxonomy" id="36911"/>
    <lineage>
        <taxon>Eukaryota</taxon>
        <taxon>Fungi</taxon>
        <taxon>Dikarya</taxon>
        <taxon>Ascomycota</taxon>
        <taxon>Saccharomycotina</taxon>
        <taxon>Pichiomycetes</taxon>
        <taxon>Metschnikowiaceae</taxon>
        <taxon>Clavispora</taxon>
    </lineage>
</organism>
<accession>S5U5D0</accession>
<name>S5U5D0_CLALS</name>
<dbReference type="KEGG" id="clus:16792594"/>
<reference evidence="2" key="1">
    <citation type="submission" date="2013-04" db="EMBL/GenBank/DDBJ databases">
        <authorList>
            <person name="Zemanova J."/>
            <person name="Brejova B."/>
            <person name="Nosek J."/>
        </authorList>
    </citation>
    <scope>NUCLEOTIDE SEQUENCE</scope>
    <source>
        <strain evidence="2">CBS 6936</strain>
    </source>
</reference>
<dbReference type="AlphaFoldDB" id="S5U5D0"/>
<sequence>MEIYPLMVEIYPKRHIFIHLISMKFYFTYIYISPQGDIYIIQRKVYNTSKGKYTWYPYKVGDIRYMYSLDTSGRYIGKIKKFRYTSWLHQKWNHIDLLSFNMEYISLLRWDIN</sequence>
<dbReference type="RefSeq" id="YP_008475009.1">
    <property type="nucleotide sequence ID" value="NC_022161.1"/>
</dbReference>
<evidence type="ECO:0000256" key="1">
    <source>
        <dbReference type="SAM" id="Phobius"/>
    </source>
</evidence>
<keyword evidence="1" id="KW-1133">Transmembrane helix</keyword>
<gene>
    <name evidence="2" type="primary">orf113</name>
</gene>
<dbReference type="GeneID" id="16792594"/>
<keyword evidence="1" id="KW-0472">Membrane</keyword>
<proteinExistence type="predicted"/>
<protein>
    <submittedName>
        <fullName evidence="2">Uncharacterized protein</fullName>
    </submittedName>
</protein>